<organism evidence="3 4">
    <name type="scientific">Limulus polyphemus</name>
    <name type="common">Atlantic horseshoe crab</name>
    <dbReference type="NCBI Taxonomy" id="6850"/>
    <lineage>
        <taxon>Eukaryota</taxon>
        <taxon>Metazoa</taxon>
        <taxon>Ecdysozoa</taxon>
        <taxon>Arthropoda</taxon>
        <taxon>Chelicerata</taxon>
        <taxon>Merostomata</taxon>
        <taxon>Xiphosura</taxon>
        <taxon>Limulidae</taxon>
        <taxon>Limulus</taxon>
    </lineage>
</organism>
<keyword evidence="3" id="KW-1185">Reference proteome</keyword>
<evidence type="ECO:0000256" key="1">
    <source>
        <dbReference type="SAM" id="MobiDB-lite"/>
    </source>
</evidence>
<feature type="region of interest" description="Disordered" evidence="1">
    <location>
        <begin position="164"/>
        <end position="183"/>
    </location>
</feature>
<evidence type="ECO:0000313" key="3">
    <source>
        <dbReference type="Proteomes" id="UP000694941"/>
    </source>
</evidence>
<sequence>MHHVMGGISCFLWLCMLGVLAKRTFQESSPTLKDVMEKIEEQEQQKRNWNSLTGMWGKRSWNSLSNIVDKRGWKDLSGMWDKRSWENLPDFIDKRGQIDLSESGKRDWNGLSGMWGKRDWNDLSGMWGKRGWNDLSGMWGKRSPDFNTNWHILTNDDANYMKEKSAMREPQRRDSTTKILLED</sequence>
<reference evidence="4" key="1">
    <citation type="submission" date="2025-08" db="UniProtKB">
        <authorList>
            <consortium name="RefSeq"/>
        </authorList>
    </citation>
    <scope>IDENTIFICATION</scope>
    <source>
        <tissue evidence="4">Muscle</tissue>
    </source>
</reference>
<dbReference type="Proteomes" id="UP000694941">
    <property type="component" value="Unplaced"/>
</dbReference>
<gene>
    <name evidence="4" type="primary">LOC106476848</name>
</gene>
<evidence type="ECO:0000256" key="2">
    <source>
        <dbReference type="SAM" id="SignalP"/>
    </source>
</evidence>
<name>A0ABM1C284_LIMPO</name>
<feature type="signal peptide" evidence="2">
    <location>
        <begin position="1"/>
        <end position="21"/>
    </location>
</feature>
<proteinExistence type="predicted"/>
<dbReference type="GeneID" id="106476848"/>
<protein>
    <submittedName>
        <fullName evidence="4">Prothoracicostatic peptide-like</fullName>
    </submittedName>
</protein>
<feature type="chain" id="PRO_5046411246" evidence="2">
    <location>
        <begin position="22"/>
        <end position="183"/>
    </location>
</feature>
<accession>A0ABM1C284</accession>
<keyword evidence="2" id="KW-0732">Signal</keyword>
<dbReference type="RefSeq" id="XP_013792924.2">
    <property type="nucleotide sequence ID" value="XM_013937470.2"/>
</dbReference>
<evidence type="ECO:0000313" key="4">
    <source>
        <dbReference type="RefSeq" id="XP_013792924.2"/>
    </source>
</evidence>